<protein>
    <submittedName>
        <fullName evidence="1">Uncharacterized protein</fullName>
    </submittedName>
</protein>
<proteinExistence type="predicted"/>
<reference evidence="1" key="1">
    <citation type="submission" date="2022-01" db="EMBL/GenBank/DDBJ databases">
        <authorList>
            <person name="King R."/>
        </authorList>
    </citation>
    <scope>NUCLEOTIDE SEQUENCE</scope>
</reference>
<dbReference type="Proteomes" id="UP001152798">
    <property type="component" value="Chromosome 5"/>
</dbReference>
<dbReference type="AlphaFoldDB" id="A0A9P0HFH9"/>
<gene>
    <name evidence="1" type="ORF">NEZAVI_LOCUS10118</name>
</gene>
<sequence length="169" mass="19521">MEEVGINDSFVFIKEEKTDETEVSCMGDSNFSNKEEIEDENHMSNFKQEEEEPHIYYGGLTYVKHEGETLISDDGAEDSINEIEDINKSYLKAELKIDSKEHIYHHGEVKPYQCSHFGPVSCRSMRKPTVQQVTCTHQQEHFCQRMACKPDTSSVQRQRVKKFKTGTCS</sequence>
<keyword evidence="2" id="KW-1185">Reference proteome</keyword>
<name>A0A9P0HFH9_NEZVI</name>
<organism evidence="1 2">
    <name type="scientific">Nezara viridula</name>
    <name type="common">Southern green stink bug</name>
    <name type="synonym">Cimex viridulus</name>
    <dbReference type="NCBI Taxonomy" id="85310"/>
    <lineage>
        <taxon>Eukaryota</taxon>
        <taxon>Metazoa</taxon>
        <taxon>Ecdysozoa</taxon>
        <taxon>Arthropoda</taxon>
        <taxon>Hexapoda</taxon>
        <taxon>Insecta</taxon>
        <taxon>Pterygota</taxon>
        <taxon>Neoptera</taxon>
        <taxon>Paraneoptera</taxon>
        <taxon>Hemiptera</taxon>
        <taxon>Heteroptera</taxon>
        <taxon>Panheteroptera</taxon>
        <taxon>Pentatomomorpha</taxon>
        <taxon>Pentatomoidea</taxon>
        <taxon>Pentatomidae</taxon>
        <taxon>Pentatominae</taxon>
        <taxon>Nezara</taxon>
    </lineage>
</organism>
<accession>A0A9P0HFH9</accession>
<evidence type="ECO:0000313" key="1">
    <source>
        <dbReference type="EMBL" id="CAH1401000.1"/>
    </source>
</evidence>
<evidence type="ECO:0000313" key="2">
    <source>
        <dbReference type="Proteomes" id="UP001152798"/>
    </source>
</evidence>
<dbReference type="EMBL" id="OV725081">
    <property type="protein sequence ID" value="CAH1401000.1"/>
    <property type="molecule type" value="Genomic_DNA"/>
</dbReference>